<evidence type="ECO:0000313" key="1">
    <source>
        <dbReference type="EMBL" id="GAG32037.1"/>
    </source>
</evidence>
<accession>X0X9G0</accession>
<dbReference type="EMBL" id="BARS01048023">
    <property type="protein sequence ID" value="GAG32037.1"/>
    <property type="molecule type" value="Genomic_DNA"/>
</dbReference>
<feature type="non-terminal residue" evidence="1">
    <location>
        <position position="1"/>
    </location>
</feature>
<sequence>DHTLLMDTKEYCETCGARRRIERWPDGSTWRHVQRPRMQPLIRAVWDAYELDDGFMAIEAMEELANNAEQAWVESHLSSAQQKWLQLQRYVSRDDISTN</sequence>
<comment type="caution">
    <text evidence="1">The sequence shown here is derived from an EMBL/GenBank/DDBJ whole genome shotgun (WGS) entry which is preliminary data.</text>
</comment>
<organism evidence="1">
    <name type="scientific">marine sediment metagenome</name>
    <dbReference type="NCBI Taxonomy" id="412755"/>
    <lineage>
        <taxon>unclassified sequences</taxon>
        <taxon>metagenomes</taxon>
        <taxon>ecological metagenomes</taxon>
    </lineage>
</organism>
<protein>
    <submittedName>
        <fullName evidence="1">Uncharacterized protein</fullName>
    </submittedName>
</protein>
<proteinExistence type="predicted"/>
<dbReference type="AlphaFoldDB" id="X0X9G0"/>
<name>X0X9G0_9ZZZZ</name>
<reference evidence="1" key="1">
    <citation type="journal article" date="2014" name="Front. Microbiol.">
        <title>High frequency of phylogenetically diverse reductive dehalogenase-homologous genes in deep subseafloor sedimentary metagenomes.</title>
        <authorList>
            <person name="Kawai M."/>
            <person name="Futagami T."/>
            <person name="Toyoda A."/>
            <person name="Takaki Y."/>
            <person name="Nishi S."/>
            <person name="Hori S."/>
            <person name="Arai W."/>
            <person name="Tsubouchi T."/>
            <person name="Morono Y."/>
            <person name="Uchiyama I."/>
            <person name="Ito T."/>
            <person name="Fujiyama A."/>
            <person name="Inagaki F."/>
            <person name="Takami H."/>
        </authorList>
    </citation>
    <scope>NUCLEOTIDE SEQUENCE</scope>
    <source>
        <strain evidence="1">Expedition CK06-06</strain>
    </source>
</reference>
<gene>
    <name evidence="1" type="ORF">S01H1_72056</name>
</gene>